<dbReference type="EMBL" id="JACHFV010000005">
    <property type="protein sequence ID" value="MBB5294922.1"/>
    <property type="molecule type" value="Genomic_DNA"/>
</dbReference>
<dbReference type="RefSeq" id="WP_241687201.1">
    <property type="nucleotide sequence ID" value="NZ_BSUI01000017.1"/>
</dbReference>
<accession>A0ABR6MSJ6</accession>
<proteinExistence type="predicted"/>
<sequence>MFFSSPEGWTESDERRLIAEVDALLPAGVSLEFDGRARAMLSHEIKNYALLRYDGRLELRGAAFESRRSEAYGQRFLCRALGCLLEGNIPGVRDAYLDTLGDLEERRFTNAEVASRVRVTKTPEQYAATRSGRKEAVYEALRAHDATWRAGESFHVYHRQGEGLVVLSDAGGRDYDARHYAVNLLSSYASRLRKGLRPEEYRQLFEQRGQPGLFDRPFEQMRPIWNAVTSPCALPLRPQPPGEPAAQAHPGL</sequence>
<reference evidence="1 2" key="1">
    <citation type="submission" date="2020-08" db="EMBL/GenBank/DDBJ databases">
        <title>Genomic Encyclopedia of Type Strains, Phase IV (KMG-IV): sequencing the most valuable type-strain genomes for metagenomic binning, comparative biology and taxonomic classification.</title>
        <authorList>
            <person name="Goeker M."/>
        </authorList>
    </citation>
    <scope>NUCLEOTIDE SEQUENCE [LARGE SCALE GENOMIC DNA]</scope>
    <source>
        <strain evidence="1 2">DSM 105434</strain>
    </source>
</reference>
<protein>
    <submittedName>
        <fullName evidence="1">DNA polymerase elongation subunit (Family B)</fullName>
    </submittedName>
</protein>
<evidence type="ECO:0000313" key="1">
    <source>
        <dbReference type="EMBL" id="MBB5294922.1"/>
    </source>
</evidence>
<organism evidence="1 2">
    <name type="scientific">Deinococcus metallilatus</name>
    <dbReference type="NCBI Taxonomy" id="1211322"/>
    <lineage>
        <taxon>Bacteria</taxon>
        <taxon>Thermotogati</taxon>
        <taxon>Deinococcota</taxon>
        <taxon>Deinococci</taxon>
        <taxon>Deinococcales</taxon>
        <taxon>Deinococcaceae</taxon>
        <taxon>Deinococcus</taxon>
    </lineage>
</organism>
<keyword evidence="2" id="KW-1185">Reference proteome</keyword>
<dbReference type="Proteomes" id="UP000536909">
    <property type="component" value="Unassembled WGS sequence"/>
</dbReference>
<comment type="caution">
    <text evidence="1">The sequence shown here is derived from an EMBL/GenBank/DDBJ whole genome shotgun (WGS) entry which is preliminary data.</text>
</comment>
<name>A0ABR6MSJ6_9DEIO</name>
<dbReference type="SUPFAM" id="SSF56672">
    <property type="entry name" value="DNA/RNA polymerases"/>
    <property type="match status" value="1"/>
</dbReference>
<gene>
    <name evidence="1" type="ORF">HNQ10_001743</name>
</gene>
<evidence type="ECO:0000313" key="2">
    <source>
        <dbReference type="Proteomes" id="UP000536909"/>
    </source>
</evidence>
<dbReference type="InterPro" id="IPR043502">
    <property type="entry name" value="DNA/RNA_pol_sf"/>
</dbReference>